<dbReference type="SMART" id="SM00046">
    <property type="entry name" value="DAGKc"/>
    <property type="match status" value="1"/>
</dbReference>
<dbReference type="InterPro" id="IPR050187">
    <property type="entry name" value="Lipid_Phosphate_FormReg"/>
</dbReference>
<dbReference type="EMBL" id="DSIY01000222">
    <property type="protein sequence ID" value="HEG91662.1"/>
    <property type="molecule type" value="Genomic_DNA"/>
</dbReference>
<dbReference type="PROSITE" id="PS50146">
    <property type="entry name" value="DAGK"/>
    <property type="match status" value="1"/>
</dbReference>
<evidence type="ECO:0000256" key="3">
    <source>
        <dbReference type="ARBA" id="ARBA00022679"/>
    </source>
</evidence>
<evidence type="ECO:0000256" key="2">
    <source>
        <dbReference type="ARBA" id="ARBA00022516"/>
    </source>
</evidence>
<evidence type="ECO:0000259" key="12">
    <source>
        <dbReference type="PROSITE" id="PS50146"/>
    </source>
</evidence>
<dbReference type="Gene3D" id="2.60.200.40">
    <property type="match status" value="1"/>
</dbReference>
<dbReference type="NCBIfam" id="TIGR00147">
    <property type="entry name" value="YegS/Rv2252/BmrU family lipid kinase"/>
    <property type="match status" value="1"/>
</dbReference>
<dbReference type="SUPFAM" id="SSF111331">
    <property type="entry name" value="NAD kinase/diacylglycerol kinase-like"/>
    <property type="match status" value="1"/>
</dbReference>
<dbReference type="Gene3D" id="3.40.50.10330">
    <property type="entry name" value="Probable inorganic polyphosphate/atp-NAD kinase, domain 1"/>
    <property type="match status" value="1"/>
</dbReference>
<keyword evidence="10" id="KW-0594">Phospholipid biosynthesis</keyword>
<evidence type="ECO:0000313" key="13">
    <source>
        <dbReference type="EMBL" id="HEG91662.1"/>
    </source>
</evidence>
<dbReference type="GO" id="GO:0008654">
    <property type="term" value="P:phospholipid biosynthetic process"/>
    <property type="evidence" value="ECO:0007669"/>
    <property type="project" value="UniProtKB-KW"/>
</dbReference>
<keyword evidence="5" id="KW-0547">Nucleotide-binding</keyword>
<reference evidence="13" key="1">
    <citation type="journal article" date="2020" name="mSystems">
        <title>Genome- and Community-Level Interaction Insights into Carbon Utilization and Element Cycling Functions of Hydrothermarchaeota in Hydrothermal Sediment.</title>
        <authorList>
            <person name="Zhou Z."/>
            <person name="Liu Y."/>
            <person name="Xu W."/>
            <person name="Pan J."/>
            <person name="Luo Z.H."/>
            <person name="Li M."/>
        </authorList>
    </citation>
    <scope>NUCLEOTIDE SEQUENCE [LARGE SCALE GENOMIC DNA]</scope>
    <source>
        <strain evidence="13">SpSt-210</strain>
    </source>
</reference>
<dbReference type="InterPro" id="IPR005218">
    <property type="entry name" value="Diacylglycerol/lipid_kinase"/>
</dbReference>
<keyword evidence="6 13" id="KW-0418">Kinase</keyword>
<keyword evidence="2" id="KW-0444">Lipid biosynthesis</keyword>
<evidence type="ECO:0000256" key="5">
    <source>
        <dbReference type="ARBA" id="ARBA00022741"/>
    </source>
</evidence>
<dbReference type="AlphaFoldDB" id="A0A831X7X3"/>
<dbReference type="GO" id="GO:0005886">
    <property type="term" value="C:plasma membrane"/>
    <property type="evidence" value="ECO:0007669"/>
    <property type="project" value="TreeGrafter"/>
</dbReference>
<gene>
    <name evidence="13" type="ORF">ENP34_09535</name>
</gene>
<dbReference type="InterPro" id="IPR017438">
    <property type="entry name" value="ATP-NAD_kinase_N"/>
</dbReference>
<dbReference type="GO" id="GO:0016301">
    <property type="term" value="F:kinase activity"/>
    <property type="evidence" value="ECO:0007669"/>
    <property type="project" value="UniProtKB-KW"/>
</dbReference>
<evidence type="ECO:0000256" key="11">
    <source>
        <dbReference type="ARBA" id="ARBA00023264"/>
    </source>
</evidence>
<keyword evidence="11" id="KW-1208">Phospholipid metabolism</keyword>
<dbReference type="InterPro" id="IPR001206">
    <property type="entry name" value="Diacylglycerol_kinase_cat_dom"/>
</dbReference>
<keyword evidence="3" id="KW-0808">Transferase</keyword>
<dbReference type="InterPro" id="IPR016064">
    <property type="entry name" value="NAD/diacylglycerol_kinase_sf"/>
</dbReference>
<evidence type="ECO:0000256" key="10">
    <source>
        <dbReference type="ARBA" id="ARBA00023209"/>
    </source>
</evidence>
<comment type="cofactor">
    <cofactor evidence="1">
        <name>Mg(2+)</name>
        <dbReference type="ChEBI" id="CHEBI:18420"/>
    </cofactor>
</comment>
<protein>
    <submittedName>
        <fullName evidence="13">YegS/Rv2252/BmrU family lipid kinase</fullName>
    </submittedName>
</protein>
<organism evidence="13">
    <name type="scientific">Thermorudis peleae</name>
    <dbReference type="NCBI Taxonomy" id="1382356"/>
    <lineage>
        <taxon>Bacteria</taxon>
        <taxon>Pseudomonadati</taxon>
        <taxon>Thermomicrobiota</taxon>
        <taxon>Thermomicrobia</taxon>
        <taxon>Thermomicrobia incertae sedis</taxon>
        <taxon>Thermorudis</taxon>
    </lineage>
</organism>
<dbReference type="GO" id="GO:0046872">
    <property type="term" value="F:metal ion binding"/>
    <property type="evidence" value="ECO:0007669"/>
    <property type="project" value="UniProtKB-KW"/>
</dbReference>
<evidence type="ECO:0000256" key="1">
    <source>
        <dbReference type="ARBA" id="ARBA00001946"/>
    </source>
</evidence>
<dbReference type="PANTHER" id="PTHR12358">
    <property type="entry name" value="SPHINGOSINE KINASE"/>
    <property type="match status" value="1"/>
</dbReference>
<evidence type="ECO:0000256" key="7">
    <source>
        <dbReference type="ARBA" id="ARBA00022840"/>
    </source>
</evidence>
<proteinExistence type="predicted"/>
<dbReference type="PANTHER" id="PTHR12358:SF106">
    <property type="entry name" value="LIPID KINASE YEGS"/>
    <property type="match status" value="1"/>
</dbReference>
<evidence type="ECO:0000256" key="9">
    <source>
        <dbReference type="ARBA" id="ARBA00023098"/>
    </source>
</evidence>
<comment type="caution">
    <text evidence="13">The sequence shown here is derived from an EMBL/GenBank/DDBJ whole genome shotgun (WGS) entry which is preliminary data.</text>
</comment>
<sequence>MTDLPASRHAIVILNPEAGRRGPVSTNVAATEAIARALDLAGLRYELMVPDEPDAIPLLAQTAVERGVELVVAAGGDGTVRMVAGAVIGSRATLGILPLGSVMNIARMLEIPRELDQAAALLATAPPVPIDIGEVDGQRFFEGVSIGLSSEVFRFVDQLQQGQFSSPMAFLRTVRRYRPRRVRLLIDNRPFTARALAVVIANGPYVGAGLTVAPDARLDDGLLDVVLFRRFSRWDLLRHFVGIAFGRRRSHPRIMTLAGKHIRVEARSPLPVRADGNDLGTTPAEVWVVPRAVRVIAGLQRPHPS</sequence>
<keyword evidence="7" id="KW-0067">ATP-binding</keyword>
<evidence type="ECO:0000256" key="8">
    <source>
        <dbReference type="ARBA" id="ARBA00022842"/>
    </source>
</evidence>
<keyword evidence="4" id="KW-0479">Metal-binding</keyword>
<accession>A0A831X7X3</accession>
<keyword evidence="8" id="KW-0460">Magnesium</keyword>
<evidence type="ECO:0000256" key="4">
    <source>
        <dbReference type="ARBA" id="ARBA00022723"/>
    </source>
</evidence>
<dbReference type="Pfam" id="PF00781">
    <property type="entry name" value="DAGK_cat"/>
    <property type="match status" value="1"/>
</dbReference>
<dbReference type="Pfam" id="PF19279">
    <property type="entry name" value="YegS_C"/>
    <property type="match status" value="1"/>
</dbReference>
<name>A0A831X7X3_9BACT</name>
<evidence type="ECO:0000256" key="6">
    <source>
        <dbReference type="ARBA" id="ARBA00022777"/>
    </source>
</evidence>
<keyword evidence="9" id="KW-0443">Lipid metabolism</keyword>
<feature type="domain" description="DAGKc" evidence="12">
    <location>
        <begin position="5"/>
        <end position="139"/>
    </location>
</feature>
<dbReference type="GO" id="GO:0005524">
    <property type="term" value="F:ATP binding"/>
    <property type="evidence" value="ECO:0007669"/>
    <property type="project" value="UniProtKB-KW"/>
</dbReference>
<dbReference type="InterPro" id="IPR045540">
    <property type="entry name" value="YegS/DAGK_C"/>
</dbReference>